<protein>
    <recommendedName>
        <fullName evidence="5">Ribosome maturation factor RimM</fullName>
    </recommendedName>
</protein>
<keyword evidence="4 5" id="KW-0143">Chaperone</keyword>
<dbReference type="InterPro" id="IPR002676">
    <property type="entry name" value="RimM_N"/>
</dbReference>
<evidence type="ECO:0000256" key="3">
    <source>
        <dbReference type="ARBA" id="ARBA00022552"/>
    </source>
</evidence>
<dbReference type="SUPFAM" id="SSF50346">
    <property type="entry name" value="PRC-barrel domain"/>
    <property type="match status" value="1"/>
</dbReference>
<keyword evidence="3 5" id="KW-0698">rRNA processing</keyword>
<comment type="subunit">
    <text evidence="5">Binds ribosomal protein uS19.</text>
</comment>
<dbReference type="GO" id="GO:0005737">
    <property type="term" value="C:cytoplasm"/>
    <property type="evidence" value="ECO:0007669"/>
    <property type="project" value="UniProtKB-SubCell"/>
</dbReference>
<organism evidence="8 9">
    <name type="scientific">Brachyspira aalborgi</name>
    <dbReference type="NCBI Taxonomy" id="29522"/>
    <lineage>
        <taxon>Bacteria</taxon>
        <taxon>Pseudomonadati</taxon>
        <taxon>Spirochaetota</taxon>
        <taxon>Spirochaetia</taxon>
        <taxon>Brachyspirales</taxon>
        <taxon>Brachyspiraceae</taxon>
        <taxon>Brachyspira</taxon>
    </lineage>
</organism>
<dbReference type="InterPro" id="IPR027275">
    <property type="entry name" value="PRC-brl_dom"/>
</dbReference>
<evidence type="ECO:0000256" key="5">
    <source>
        <dbReference type="HAMAP-Rule" id="MF_00014"/>
    </source>
</evidence>
<keyword evidence="2 5" id="KW-0690">Ribosome biogenesis</keyword>
<dbReference type="Gene3D" id="2.40.30.60">
    <property type="entry name" value="RimM"/>
    <property type="match status" value="1"/>
</dbReference>
<reference evidence="8 9" key="1">
    <citation type="journal article" date="1992" name="Lakartidningen">
        <title>[Penicillin V and not amoxicillin is the first choice preparation in acute otitis].</title>
        <authorList>
            <person name="Kamme C."/>
            <person name="Lundgren K."/>
            <person name="Prellner K."/>
        </authorList>
    </citation>
    <scope>NUCLEOTIDE SEQUENCE [LARGE SCALE GENOMIC DNA]</scope>
    <source>
        <strain evidence="8 9">513A</strain>
    </source>
</reference>
<dbReference type="EMBL" id="SAXU01000001">
    <property type="protein sequence ID" value="TXJ20640.1"/>
    <property type="molecule type" value="Genomic_DNA"/>
</dbReference>
<dbReference type="Gene3D" id="2.30.30.240">
    <property type="entry name" value="PRC-barrel domain"/>
    <property type="match status" value="1"/>
</dbReference>
<dbReference type="HAMAP" id="MF_00014">
    <property type="entry name" value="Ribosome_mat_RimM"/>
    <property type="match status" value="1"/>
</dbReference>
<evidence type="ECO:0000256" key="2">
    <source>
        <dbReference type="ARBA" id="ARBA00022517"/>
    </source>
</evidence>
<dbReference type="RefSeq" id="WP_147738772.1">
    <property type="nucleotide sequence ID" value="NZ_SAXU01000001.1"/>
</dbReference>
<dbReference type="InterPro" id="IPR011033">
    <property type="entry name" value="PRC_barrel-like_sf"/>
</dbReference>
<comment type="caution">
    <text evidence="8">The sequence shown here is derived from an EMBL/GenBank/DDBJ whole genome shotgun (WGS) entry which is preliminary data.</text>
</comment>
<name>A0A5C8D5Y3_9SPIR</name>
<dbReference type="GO" id="GO:0042274">
    <property type="term" value="P:ribosomal small subunit biogenesis"/>
    <property type="evidence" value="ECO:0007669"/>
    <property type="project" value="UniProtKB-UniRule"/>
</dbReference>
<dbReference type="Proteomes" id="UP000324638">
    <property type="component" value="Unassembled WGS sequence"/>
</dbReference>
<evidence type="ECO:0000259" key="7">
    <source>
        <dbReference type="Pfam" id="PF05239"/>
    </source>
</evidence>
<dbReference type="InterPro" id="IPR036976">
    <property type="entry name" value="RimM_N_sf"/>
</dbReference>
<proteinExistence type="inferred from homology"/>
<dbReference type="InterPro" id="IPR009000">
    <property type="entry name" value="Transl_B-barrel_sf"/>
</dbReference>
<sequence>MIIFYSKITGIHGINGEVETAFKDKSHFASIPILSKNIPIIINDKEYIILKVKKKNKSFVFQLKDIENIDSAKKLIGCDIYIDSKYLPELDNDTFYEAELIGYKIIDENKNIYGEILSIYSLPSNYVFNILLSENNQNNKIVSIPFVKAYFGKTDKINKTIEIIQKPILED</sequence>
<keyword evidence="1 5" id="KW-0963">Cytoplasm</keyword>
<evidence type="ECO:0000256" key="4">
    <source>
        <dbReference type="ARBA" id="ARBA00023186"/>
    </source>
</evidence>
<dbReference type="GO" id="GO:0005840">
    <property type="term" value="C:ribosome"/>
    <property type="evidence" value="ECO:0007669"/>
    <property type="project" value="InterPro"/>
</dbReference>
<dbReference type="NCBIfam" id="TIGR02273">
    <property type="entry name" value="16S_RimM"/>
    <property type="match status" value="1"/>
</dbReference>
<dbReference type="GO" id="GO:0043022">
    <property type="term" value="F:ribosome binding"/>
    <property type="evidence" value="ECO:0007669"/>
    <property type="project" value="InterPro"/>
</dbReference>
<dbReference type="AlphaFoldDB" id="A0A5C8D5Y3"/>
<evidence type="ECO:0000259" key="6">
    <source>
        <dbReference type="Pfam" id="PF01782"/>
    </source>
</evidence>
<dbReference type="GO" id="GO:0006364">
    <property type="term" value="P:rRNA processing"/>
    <property type="evidence" value="ECO:0007669"/>
    <property type="project" value="UniProtKB-UniRule"/>
</dbReference>
<comment type="domain">
    <text evidence="5">The PRC barrel domain binds ribosomal protein uS19.</text>
</comment>
<comment type="subcellular location">
    <subcellularLocation>
        <location evidence="5">Cytoplasm</location>
    </subcellularLocation>
</comment>
<feature type="domain" description="RimM N-terminal" evidence="6">
    <location>
        <begin position="7"/>
        <end position="84"/>
    </location>
</feature>
<gene>
    <name evidence="5 8" type="primary">rimM</name>
    <name evidence="8" type="ORF">EPJ79_05720</name>
</gene>
<evidence type="ECO:0000313" key="8">
    <source>
        <dbReference type="EMBL" id="TXJ20640.1"/>
    </source>
</evidence>
<dbReference type="InterPro" id="IPR011961">
    <property type="entry name" value="RimM"/>
</dbReference>
<dbReference type="PANTHER" id="PTHR33692">
    <property type="entry name" value="RIBOSOME MATURATION FACTOR RIMM"/>
    <property type="match status" value="1"/>
</dbReference>
<dbReference type="Pfam" id="PF05239">
    <property type="entry name" value="PRC"/>
    <property type="match status" value="1"/>
</dbReference>
<feature type="domain" description="PRC-barrel" evidence="7">
    <location>
        <begin position="93"/>
        <end position="162"/>
    </location>
</feature>
<dbReference type="PANTHER" id="PTHR33692:SF1">
    <property type="entry name" value="RIBOSOME MATURATION FACTOR RIMM"/>
    <property type="match status" value="1"/>
</dbReference>
<comment type="function">
    <text evidence="5">An accessory protein needed during the final step in the assembly of 30S ribosomal subunit, possibly for assembly of the head region. Essential for efficient processing of 16S rRNA. May be needed both before and after RbfA during the maturation of 16S rRNA. It has affinity for free ribosomal 30S subunits but not for 70S ribosomes.</text>
</comment>
<evidence type="ECO:0000256" key="1">
    <source>
        <dbReference type="ARBA" id="ARBA00022490"/>
    </source>
</evidence>
<comment type="similarity">
    <text evidence="5">Belongs to the RimM family.</text>
</comment>
<dbReference type="SUPFAM" id="SSF50447">
    <property type="entry name" value="Translation proteins"/>
    <property type="match status" value="1"/>
</dbReference>
<evidence type="ECO:0000313" key="9">
    <source>
        <dbReference type="Proteomes" id="UP000324638"/>
    </source>
</evidence>
<dbReference type="Pfam" id="PF01782">
    <property type="entry name" value="RimM"/>
    <property type="match status" value="1"/>
</dbReference>
<accession>A0A5C8D5Y3</accession>